<dbReference type="InterPro" id="IPR001019">
    <property type="entry name" value="Gprotein_alpha_su"/>
</dbReference>
<sequence>MLENEIKILLLGTGESGKSTFIKQLQLIYQQGFDEETQLLFRDAIIQNLIKHTERLLEIADVLGLQLQKKNTYIYEEFTRLNIENEESTELTSQMIKCIEELWGDPALKEAYEERYAFQIPDTANLYLDKVREIGKVDYVPSNQDILGCRIPTTGINVIKLKVKKNIWKIADVGGQRNERRKWIHQFEDVFFLIYIIAINEYNQFLYEDEKENRLQESLKLFEKILNNPFFRHTNCILLFNKMDLFKEKIQKYDLNICFPEYKGGNNNKLAEQYTDKNSTIKLFLIMNNPKMEETKPLLDSNKESTKKEPNKSKGNSEVYKRISVQTSCILGIGTVSVAFVLKAGGLILGLLTLIISAVLAQYTLRLLSRCAKIYRIQTYGELAFLTFGKTGKRMTTFIILLLCIGSQIGYLRFLGDSLPDLIGHFAGNGLAKDSIWRDEKWLVTFASLVIIYPLCLVKQITKLSFTSALSVSAAVWTMIATVIEGCRHFSKDSFDAHEIRYFHFSMEIFLALPIATFAFICHTALFPVLKGLGQPIEKRANIITGSAILISFAVYLIISLFGYFIFFNKTNGDLLNSFSESSGIANSARIAMSITMCFISPVFFFVTRDAYVETFMPKTKELSGWKFFLITTFLFGIELIGSLYVPNIVVAFDLTSAIAGSLIMFILPSLYYLKLRYIEANFPNLSSFNPENNTDKKNLNNNIESKDNNQSNGNKNGNENSLNNKSQNPEDPSPTFSNSSEIDNPSSSSDRENNNNNNKNVNKKKTNGGDDNDDKEDENTKILNYLYKEFKKKNFHKFSKEYVKFSKNYPLAVLIFIFGVLSGIVCTTATILSIISKKT</sequence>
<evidence type="ECO:0000256" key="2">
    <source>
        <dbReference type="ARBA" id="ARBA00022692"/>
    </source>
</evidence>
<dbReference type="PANTHER" id="PTHR10218">
    <property type="entry name" value="GTP-BINDING PROTEIN ALPHA SUBUNIT"/>
    <property type="match status" value="1"/>
</dbReference>
<dbReference type="Proteomes" id="UP001150062">
    <property type="component" value="Unassembled WGS sequence"/>
</dbReference>
<dbReference type="EMBL" id="JAOAOG010000128">
    <property type="protein sequence ID" value="KAJ6247068.1"/>
    <property type="molecule type" value="Genomic_DNA"/>
</dbReference>
<feature type="region of interest" description="Disordered" evidence="9">
    <location>
        <begin position="690"/>
        <end position="778"/>
    </location>
</feature>
<dbReference type="InterPro" id="IPR023298">
    <property type="entry name" value="ATPase_P-typ_TM_dom_sf"/>
</dbReference>
<keyword evidence="2 10" id="KW-0812">Transmembrane</keyword>
<dbReference type="Pfam" id="PF01490">
    <property type="entry name" value="Aa_trans"/>
    <property type="match status" value="1"/>
</dbReference>
<gene>
    <name evidence="12" type="ORF">M0813_19056</name>
</gene>
<dbReference type="SUPFAM" id="SSF52540">
    <property type="entry name" value="P-loop containing nucleoside triphosphate hydrolases"/>
    <property type="match status" value="1"/>
</dbReference>
<feature type="transmembrane region" description="Helical" evidence="10">
    <location>
        <begin position="348"/>
        <end position="368"/>
    </location>
</feature>
<evidence type="ECO:0000256" key="5">
    <source>
        <dbReference type="ARBA" id="ARBA00022989"/>
    </source>
</evidence>
<comment type="caution">
    <text evidence="12">The sequence shown here is derived from an EMBL/GenBank/DDBJ whole genome shotgun (WGS) entry which is preliminary data.</text>
</comment>
<comment type="subcellular location">
    <subcellularLocation>
        <location evidence="1">Membrane</location>
    </subcellularLocation>
</comment>
<feature type="transmembrane region" description="Helical" evidence="10">
    <location>
        <begin position="442"/>
        <end position="458"/>
    </location>
</feature>
<evidence type="ECO:0000313" key="13">
    <source>
        <dbReference type="Proteomes" id="UP001150062"/>
    </source>
</evidence>
<feature type="transmembrane region" description="Helical" evidence="10">
    <location>
        <begin position="588"/>
        <end position="607"/>
    </location>
</feature>
<protein>
    <submittedName>
        <fullName evidence="12">Guanine nucleotide-binding protein g(O) subunit alpha</fullName>
    </submittedName>
</protein>
<feature type="transmembrane region" description="Helical" evidence="10">
    <location>
        <begin position="542"/>
        <end position="568"/>
    </location>
</feature>
<keyword evidence="4" id="KW-0547">Nucleotide-binding</keyword>
<evidence type="ECO:0000259" key="11">
    <source>
        <dbReference type="Pfam" id="PF01490"/>
    </source>
</evidence>
<feature type="transmembrane region" description="Helical" evidence="10">
    <location>
        <begin position="652"/>
        <end position="674"/>
    </location>
</feature>
<evidence type="ECO:0000256" key="7">
    <source>
        <dbReference type="ARBA" id="ARBA00023136"/>
    </source>
</evidence>
<proteinExistence type="predicted"/>
<feature type="transmembrane region" description="Helical" evidence="10">
    <location>
        <begin position="509"/>
        <end position="530"/>
    </location>
</feature>
<feature type="domain" description="Amino acid transporter transmembrane" evidence="11">
    <location>
        <begin position="327"/>
        <end position="679"/>
    </location>
</feature>
<accession>A0ABQ8YR20</accession>
<keyword evidence="13" id="KW-1185">Reference proteome</keyword>
<feature type="compositionally biased region" description="Low complexity" evidence="9">
    <location>
        <begin position="738"/>
        <end position="761"/>
    </location>
</feature>
<evidence type="ECO:0000256" key="4">
    <source>
        <dbReference type="ARBA" id="ARBA00022741"/>
    </source>
</evidence>
<evidence type="ECO:0000256" key="9">
    <source>
        <dbReference type="SAM" id="MobiDB-lite"/>
    </source>
</evidence>
<name>A0ABQ8YR20_9EUKA</name>
<keyword evidence="5 10" id="KW-1133">Transmembrane helix</keyword>
<evidence type="ECO:0000256" key="6">
    <source>
        <dbReference type="ARBA" id="ARBA00023134"/>
    </source>
</evidence>
<keyword evidence="8" id="KW-0807">Transducer</keyword>
<feature type="transmembrane region" description="Helical" evidence="10">
    <location>
        <begin position="810"/>
        <end position="836"/>
    </location>
</feature>
<evidence type="ECO:0000313" key="12">
    <source>
        <dbReference type="EMBL" id="KAJ6247068.1"/>
    </source>
</evidence>
<evidence type="ECO:0000256" key="8">
    <source>
        <dbReference type="ARBA" id="ARBA00023224"/>
    </source>
</evidence>
<dbReference type="Gene3D" id="3.40.50.300">
    <property type="entry name" value="P-loop containing nucleotide triphosphate hydrolases"/>
    <property type="match status" value="1"/>
</dbReference>
<keyword evidence="7 10" id="KW-0472">Membrane</keyword>
<dbReference type="SUPFAM" id="SSF47895">
    <property type="entry name" value="Transducin (alpha subunit), insertion domain"/>
    <property type="match status" value="1"/>
</dbReference>
<dbReference type="InterPro" id="IPR011025">
    <property type="entry name" value="GproteinA_insert"/>
</dbReference>
<dbReference type="SMART" id="SM00275">
    <property type="entry name" value="G_alpha"/>
    <property type="match status" value="1"/>
</dbReference>
<dbReference type="InterPro" id="IPR027417">
    <property type="entry name" value="P-loop_NTPase"/>
</dbReference>
<keyword evidence="6" id="KW-0342">GTP-binding</keyword>
<feature type="region of interest" description="Disordered" evidence="9">
    <location>
        <begin position="296"/>
        <end position="315"/>
    </location>
</feature>
<keyword evidence="3" id="KW-0479">Metal-binding</keyword>
<dbReference type="Pfam" id="PF00503">
    <property type="entry name" value="G-alpha"/>
    <property type="match status" value="1"/>
</dbReference>
<evidence type="ECO:0000256" key="3">
    <source>
        <dbReference type="ARBA" id="ARBA00022723"/>
    </source>
</evidence>
<feature type="compositionally biased region" description="Low complexity" evidence="9">
    <location>
        <begin position="709"/>
        <end position="728"/>
    </location>
</feature>
<evidence type="ECO:0000256" key="10">
    <source>
        <dbReference type="SAM" id="Phobius"/>
    </source>
</evidence>
<feature type="transmembrane region" description="Helical" evidence="10">
    <location>
        <begin position="628"/>
        <end position="646"/>
    </location>
</feature>
<dbReference type="CDD" id="cd00066">
    <property type="entry name" value="G-alpha"/>
    <property type="match status" value="1"/>
</dbReference>
<dbReference type="PANTHER" id="PTHR10218:SF302">
    <property type="entry name" value="GUANINE NUCLEOTIDE-BINDING PROTEIN ALPHA-5 SUBUNIT"/>
    <property type="match status" value="1"/>
</dbReference>
<dbReference type="PROSITE" id="PS51882">
    <property type="entry name" value="G_ALPHA"/>
    <property type="match status" value="1"/>
</dbReference>
<reference evidence="12" key="1">
    <citation type="submission" date="2022-08" db="EMBL/GenBank/DDBJ databases">
        <title>Novel sulfate-reducing endosymbionts in the free-living metamonad Anaeramoeba.</title>
        <authorList>
            <person name="Jerlstrom-Hultqvist J."/>
            <person name="Cepicka I."/>
            <person name="Gallot-Lavallee L."/>
            <person name="Salas-Leiva D."/>
            <person name="Curtis B.A."/>
            <person name="Zahonova K."/>
            <person name="Pipaliya S."/>
            <person name="Dacks J."/>
            <person name="Roger A.J."/>
        </authorList>
    </citation>
    <scope>NUCLEOTIDE SEQUENCE</scope>
    <source>
        <strain evidence="12">Schooner1</strain>
    </source>
</reference>
<dbReference type="PRINTS" id="PR00318">
    <property type="entry name" value="GPROTEINA"/>
</dbReference>
<feature type="transmembrane region" description="Helical" evidence="10">
    <location>
        <begin position="465"/>
        <end position="484"/>
    </location>
</feature>
<dbReference type="SUPFAM" id="SSF81665">
    <property type="entry name" value="Calcium ATPase, transmembrane domain M"/>
    <property type="match status" value="1"/>
</dbReference>
<dbReference type="Gene3D" id="1.10.400.10">
    <property type="entry name" value="GI Alpha 1, domain 2-like"/>
    <property type="match status" value="1"/>
</dbReference>
<feature type="transmembrane region" description="Helical" evidence="10">
    <location>
        <begin position="395"/>
        <end position="414"/>
    </location>
</feature>
<dbReference type="InterPro" id="IPR013057">
    <property type="entry name" value="AA_transpt_TM"/>
</dbReference>
<evidence type="ECO:0000256" key="1">
    <source>
        <dbReference type="ARBA" id="ARBA00004370"/>
    </source>
</evidence>
<feature type="compositionally biased region" description="Basic and acidic residues" evidence="9">
    <location>
        <begin position="296"/>
        <end position="312"/>
    </location>
</feature>
<organism evidence="12 13">
    <name type="scientific">Anaeramoeba flamelloides</name>
    <dbReference type="NCBI Taxonomy" id="1746091"/>
    <lineage>
        <taxon>Eukaryota</taxon>
        <taxon>Metamonada</taxon>
        <taxon>Anaeramoebidae</taxon>
        <taxon>Anaeramoeba</taxon>
    </lineage>
</organism>